<feature type="compositionally biased region" description="Polar residues" evidence="1">
    <location>
        <begin position="37"/>
        <end position="56"/>
    </location>
</feature>
<reference evidence="2 3" key="1">
    <citation type="journal article" date="2021" name="BMC Genomics">
        <title>Datura genome reveals duplications of psychoactive alkaloid biosynthetic genes and high mutation rate following tissue culture.</title>
        <authorList>
            <person name="Rajewski A."/>
            <person name="Carter-House D."/>
            <person name="Stajich J."/>
            <person name="Litt A."/>
        </authorList>
    </citation>
    <scope>NUCLEOTIDE SEQUENCE [LARGE SCALE GENOMIC DNA]</scope>
    <source>
        <strain evidence="2">AR-01</strain>
    </source>
</reference>
<dbReference type="EMBL" id="JACEIK010001130">
    <property type="protein sequence ID" value="MCD7466305.1"/>
    <property type="molecule type" value="Genomic_DNA"/>
</dbReference>
<evidence type="ECO:0000256" key="1">
    <source>
        <dbReference type="SAM" id="MobiDB-lite"/>
    </source>
</evidence>
<gene>
    <name evidence="2" type="ORF">HAX54_002898</name>
</gene>
<accession>A0ABS8T5L2</accession>
<feature type="region of interest" description="Disordered" evidence="1">
    <location>
        <begin position="1"/>
        <end position="79"/>
    </location>
</feature>
<evidence type="ECO:0000313" key="3">
    <source>
        <dbReference type="Proteomes" id="UP000823775"/>
    </source>
</evidence>
<feature type="compositionally biased region" description="Basic and acidic residues" evidence="1">
    <location>
        <begin position="57"/>
        <end position="79"/>
    </location>
</feature>
<dbReference type="Proteomes" id="UP000823775">
    <property type="component" value="Unassembled WGS sequence"/>
</dbReference>
<protein>
    <submittedName>
        <fullName evidence="2">Uncharacterized protein</fullName>
    </submittedName>
</protein>
<name>A0ABS8T5L2_DATST</name>
<evidence type="ECO:0000313" key="2">
    <source>
        <dbReference type="EMBL" id="MCD7466305.1"/>
    </source>
</evidence>
<organism evidence="2 3">
    <name type="scientific">Datura stramonium</name>
    <name type="common">Jimsonweed</name>
    <name type="synonym">Common thornapple</name>
    <dbReference type="NCBI Taxonomy" id="4076"/>
    <lineage>
        <taxon>Eukaryota</taxon>
        <taxon>Viridiplantae</taxon>
        <taxon>Streptophyta</taxon>
        <taxon>Embryophyta</taxon>
        <taxon>Tracheophyta</taxon>
        <taxon>Spermatophyta</taxon>
        <taxon>Magnoliopsida</taxon>
        <taxon>eudicotyledons</taxon>
        <taxon>Gunneridae</taxon>
        <taxon>Pentapetalae</taxon>
        <taxon>asterids</taxon>
        <taxon>lamiids</taxon>
        <taxon>Solanales</taxon>
        <taxon>Solanaceae</taxon>
        <taxon>Solanoideae</taxon>
        <taxon>Datureae</taxon>
        <taxon>Datura</taxon>
    </lineage>
</organism>
<proteinExistence type="predicted"/>
<sequence>MRPQNGSAEETDEAENFREGNMPSNPYVDPSNPPHEPSNNAGQPLNPTTEPQTDDNSSGKEYEDGFEGDNREDNVEYGSDVHEEYRDFMYHLVSSC</sequence>
<comment type="caution">
    <text evidence="2">The sequence shown here is derived from an EMBL/GenBank/DDBJ whole genome shotgun (WGS) entry which is preliminary data.</text>
</comment>
<keyword evidence="3" id="KW-1185">Reference proteome</keyword>